<comment type="caution">
    <text evidence="1">The sequence shown here is derived from an EMBL/GenBank/DDBJ whole genome shotgun (WGS) entry which is preliminary data.</text>
</comment>
<dbReference type="Proteomes" id="UP000324222">
    <property type="component" value="Unassembled WGS sequence"/>
</dbReference>
<dbReference type="EMBL" id="VSRR010081897">
    <property type="protein sequence ID" value="MPC89700.1"/>
    <property type="molecule type" value="Genomic_DNA"/>
</dbReference>
<dbReference type="AlphaFoldDB" id="A0A5B7IYV7"/>
<accession>A0A5B7IYV7</accession>
<organism evidence="1 2">
    <name type="scientific">Portunus trituberculatus</name>
    <name type="common">Swimming crab</name>
    <name type="synonym">Neptunus trituberculatus</name>
    <dbReference type="NCBI Taxonomy" id="210409"/>
    <lineage>
        <taxon>Eukaryota</taxon>
        <taxon>Metazoa</taxon>
        <taxon>Ecdysozoa</taxon>
        <taxon>Arthropoda</taxon>
        <taxon>Crustacea</taxon>
        <taxon>Multicrustacea</taxon>
        <taxon>Malacostraca</taxon>
        <taxon>Eumalacostraca</taxon>
        <taxon>Eucarida</taxon>
        <taxon>Decapoda</taxon>
        <taxon>Pleocyemata</taxon>
        <taxon>Brachyura</taxon>
        <taxon>Eubrachyura</taxon>
        <taxon>Portunoidea</taxon>
        <taxon>Portunidae</taxon>
        <taxon>Portuninae</taxon>
        <taxon>Portunus</taxon>
    </lineage>
</organism>
<gene>
    <name evidence="1" type="ORF">E2C01_084657</name>
</gene>
<evidence type="ECO:0000313" key="2">
    <source>
        <dbReference type="Proteomes" id="UP000324222"/>
    </source>
</evidence>
<reference evidence="1 2" key="1">
    <citation type="submission" date="2019-05" db="EMBL/GenBank/DDBJ databases">
        <title>Another draft genome of Portunus trituberculatus and its Hox gene families provides insights of decapod evolution.</title>
        <authorList>
            <person name="Jeong J.-H."/>
            <person name="Song I."/>
            <person name="Kim S."/>
            <person name="Choi T."/>
            <person name="Kim D."/>
            <person name="Ryu S."/>
            <person name="Kim W."/>
        </authorList>
    </citation>
    <scope>NUCLEOTIDE SEQUENCE [LARGE SCALE GENOMIC DNA]</scope>
    <source>
        <tissue evidence="1">Muscle</tissue>
    </source>
</reference>
<sequence>MRGSVTVTKREKHLGRQSLVLQRYSLMTLTGHKTLSPSESPMYSVRTGMVKFDRLTGQFDIRIARATHPVKSAASPPGRNVNRRYPVPRQPLIWEIPYNW</sequence>
<evidence type="ECO:0000313" key="1">
    <source>
        <dbReference type="EMBL" id="MPC89700.1"/>
    </source>
</evidence>
<proteinExistence type="predicted"/>
<name>A0A5B7IYV7_PORTR</name>
<protein>
    <submittedName>
        <fullName evidence="1">Uncharacterized protein</fullName>
    </submittedName>
</protein>
<keyword evidence="2" id="KW-1185">Reference proteome</keyword>